<sequence>MYYVYIVQCADETLYTGIATDVERRLEEHNNSEKGAKYTRVRRPVMLVYSEALPDRSSALKREYAIKKKMNRKEKLQLIKSRLHAP</sequence>
<dbReference type="SUPFAM" id="SSF82771">
    <property type="entry name" value="GIY-YIG endonuclease"/>
    <property type="match status" value="1"/>
</dbReference>
<protein>
    <submittedName>
        <fullName evidence="3">GIY-YIG nuclease family protein</fullName>
    </submittedName>
</protein>
<gene>
    <name evidence="3" type="ORF">IMZ28_05425</name>
</gene>
<evidence type="ECO:0000313" key="4">
    <source>
        <dbReference type="Proteomes" id="UP000595074"/>
    </source>
</evidence>
<feature type="domain" description="GIY-YIG" evidence="2">
    <location>
        <begin position="1"/>
        <end position="77"/>
    </location>
</feature>
<evidence type="ECO:0000313" key="3">
    <source>
        <dbReference type="EMBL" id="QOR62904.1"/>
    </source>
</evidence>
<dbReference type="Gene3D" id="3.40.1440.10">
    <property type="entry name" value="GIY-YIG endonuclease"/>
    <property type="match status" value="1"/>
</dbReference>
<comment type="similarity">
    <text evidence="1">Belongs to the UPF0213 family.</text>
</comment>
<proteinExistence type="inferred from homology"/>
<dbReference type="PANTHER" id="PTHR34477">
    <property type="entry name" value="UPF0213 PROTEIN YHBQ"/>
    <property type="match status" value="1"/>
</dbReference>
<dbReference type="RefSeq" id="WP_197549721.1">
    <property type="nucleotide sequence ID" value="NZ_CP063164.1"/>
</dbReference>
<reference evidence="3 4" key="1">
    <citation type="submission" date="2020-10" db="EMBL/GenBank/DDBJ databases">
        <title>The genome of sulfurovum sp.</title>
        <authorList>
            <person name="Xie S."/>
            <person name="Shao Z."/>
            <person name="Jiang L."/>
        </authorList>
    </citation>
    <scope>NUCLEOTIDE SEQUENCE [LARGE SCALE GENOMIC DNA]</scope>
    <source>
        <strain evidence="3 4">ST-419</strain>
    </source>
</reference>
<keyword evidence="4" id="KW-1185">Reference proteome</keyword>
<dbReference type="InterPro" id="IPR050190">
    <property type="entry name" value="UPF0213_domain"/>
</dbReference>
<evidence type="ECO:0000259" key="2">
    <source>
        <dbReference type="PROSITE" id="PS50164"/>
    </source>
</evidence>
<dbReference type="Pfam" id="PF01541">
    <property type="entry name" value="GIY-YIG"/>
    <property type="match status" value="1"/>
</dbReference>
<dbReference type="Proteomes" id="UP000595074">
    <property type="component" value="Chromosome"/>
</dbReference>
<organism evidence="3 4">
    <name type="scientific">Sulfurovum indicum</name>
    <dbReference type="NCBI Taxonomy" id="2779528"/>
    <lineage>
        <taxon>Bacteria</taxon>
        <taxon>Pseudomonadati</taxon>
        <taxon>Campylobacterota</taxon>
        <taxon>Epsilonproteobacteria</taxon>
        <taxon>Campylobacterales</taxon>
        <taxon>Sulfurovaceae</taxon>
        <taxon>Sulfurovum</taxon>
    </lineage>
</organism>
<dbReference type="SMART" id="SM00465">
    <property type="entry name" value="GIYc"/>
    <property type="match status" value="1"/>
</dbReference>
<dbReference type="KEGG" id="sinu:IMZ28_05425"/>
<dbReference type="PANTHER" id="PTHR34477:SF1">
    <property type="entry name" value="UPF0213 PROTEIN YHBQ"/>
    <property type="match status" value="1"/>
</dbReference>
<dbReference type="PROSITE" id="PS50164">
    <property type="entry name" value="GIY_YIG"/>
    <property type="match status" value="1"/>
</dbReference>
<name>A0A7M1S6X6_9BACT</name>
<dbReference type="CDD" id="cd10456">
    <property type="entry name" value="GIY-YIG_UPF0213"/>
    <property type="match status" value="1"/>
</dbReference>
<dbReference type="InterPro" id="IPR000305">
    <property type="entry name" value="GIY-YIG_endonuc"/>
</dbReference>
<accession>A0A7M1S6X6</accession>
<dbReference type="InterPro" id="IPR035901">
    <property type="entry name" value="GIY-YIG_endonuc_sf"/>
</dbReference>
<dbReference type="EMBL" id="CP063164">
    <property type="protein sequence ID" value="QOR62904.1"/>
    <property type="molecule type" value="Genomic_DNA"/>
</dbReference>
<evidence type="ECO:0000256" key="1">
    <source>
        <dbReference type="ARBA" id="ARBA00007435"/>
    </source>
</evidence>
<dbReference type="AlphaFoldDB" id="A0A7M1S6X6"/>